<dbReference type="PRINTS" id="PR01366">
    <property type="entry name" value="ROYALJELLY"/>
</dbReference>
<dbReference type="InterPro" id="IPR011042">
    <property type="entry name" value="6-blade_b-propeller_TolB-like"/>
</dbReference>
<keyword evidence="6" id="KW-1185">Reference proteome</keyword>
<evidence type="ECO:0000313" key="5">
    <source>
        <dbReference type="EMBL" id="KAK9500348.1"/>
    </source>
</evidence>
<gene>
    <name evidence="5" type="ORF">O3M35_001628</name>
</gene>
<evidence type="ECO:0000313" key="6">
    <source>
        <dbReference type="Proteomes" id="UP001461498"/>
    </source>
</evidence>
<dbReference type="SUPFAM" id="SSF101898">
    <property type="entry name" value="NHL repeat"/>
    <property type="match status" value="1"/>
</dbReference>
<dbReference type="Gene3D" id="2.120.10.30">
    <property type="entry name" value="TolB, C-terminal domain"/>
    <property type="match status" value="1"/>
</dbReference>
<accession>A0AAW1CRI6</accession>
<protein>
    <recommendedName>
        <fullName evidence="7">Protein yellow</fullName>
    </recommendedName>
</protein>
<dbReference type="Proteomes" id="UP001461498">
    <property type="component" value="Unassembled WGS sequence"/>
</dbReference>
<evidence type="ECO:0000256" key="4">
    <source>
        <dbReference type="SAM" id="SignalP"/>
    </source>
</evidence>
<organism evidence="5 6">
    <name type="scientific">Rhynocoris fuscipes</name>
    <dbReference type="NCBI Taxonomy" id="488301"/>
    <lineage>
        <taxon>Eukaryota</taxon>
        <taxon>Metazoa</taxon>
        <taxon>Ecdysozoa</taxon>
        <taxon>Arthropoda</taxon>
        <taxon>Hexapoda</taxon>
        <taxon>Insecta</taxon>
        <taxon>Pterygota</taxon>
        <taxon>Neoptera</taxon>
        <taxon>Paraneoptera</taxon>
        <taxon>Hemiptera</taxon>
        <taxon>Heteroptera</taxon>
        <taxon>Panheteroptera</taxon>
        <taxon>Cimicomorpha</taxon>
        <taxon>Reduviidae</taxon>
        <taxon>Harpactorinae</taxon>
        <taxon>Harpactorini</taxon>
        <taxon>Rhynocoris</taxon>
    </lineage>
</organism>
<proteinExistence type="inferred from homology"/>
<feature type="chain" id="PRO_5043385107" description="Protein yellow" evidence="4">
    <location>
        <begin position="29"/>
        <end position="439"/>
    </location>
</feature>
<dbReference type="GO" id="GO:0005576">
    <property type="term" value="C:extracellular region"/>
    <property type="evidence" value="ECO:0007669"/>
    <property type="project" value="UniProtKB-SubCell"/>
</dbReference>
<reference evidence="5 6" key="1">
    <citation type="submission" date="2022-12" db="EMBL/GenBank/DDBJ databases">
        <title>Chromosome-level genome assembly of true bugs.</title>
        <authorList>
            <person name="Ma L."/>
            <person name="Li H."/>
        </authorList>
    </citation>
    <scope>NUCLEOTIDE SEQUENCE [LARGE SCALE GENOMIC DNA]</scope>
    <source>
        <strain evidence="5">Lab_2022b</strain>
    </source>
</reference>
<keyword evidence="4" id="KW-0732">Signal</keyword>
<dbReference type="InterPro" id="IPR017996">
    <property type="entry name" value="MRJP/yellow-related"/>
</dbReference>
<dbReference type="FunFam" id="2.120.10.30:FF:000045">
    <property type="entry name" value="Blast:Protein yellow"/>
    <property type="match status" value="1"/>
</dbReference>
<comment type="subcellular location">
    <subcellularLocation>
        <location evidence="1">Secreted</location>
    </subcellularLocation>
</comment>
<evidence type="ECO:0000256" key="2">
    <source>
        <dbReference type="ARBA" id="ARBA00009127"/>
    </source>
</evidence>
<dbReference type="EMBL" id="JAPXFL010000010">
    <property type="protein sequence ID" value="KAK9500348.1"/>
    <property type="molecule type" value="Genomic_DNA"/>
</dbReference>
<dbReference type="Pfam" id="PF03022">
    <property type="entry name" value="MRJP"/>
    <property type="match status" value="1"/>
</dbReference>
<evidence type="ECO:0000256" key="1">
    <source>
        <dbReference type="ARBA" id="ARBA00004613"/>
    </source>
</evidence>
<sequence length="439" mass="50156">MRFHCIFFFLVSGIYVPWLLSTAWLASGRSGIDENIKSTGTGFQEVFGWSQVDFTFQSEATRQNAIRSGDYIPESNLPLGMEVYKGRIFITLPRWKKGIPVTLATVSLSERSRSPLLKPYPSWAWHMPGNCHGLTSVFRVAVDECGRLWVADSGAVNIVTGVKHVCTPQILVFDLNTDRLLWRYYIPKEQLPQGSLFTNIAVDVITCDRTFVYVSDVFRYGLIVYDFKQDKSWRVENSYFFPDPLQTKMQLDGLTFRWNDGIFGLALSPVRHGTRYLYFHPLSSQREFMVDTKVLHNETSAKNEPDMFKIVGEPRMNCKGQASGSAMDRNGVLFYNLINQNAVGCWNSYIGEHSPRTHGIVDQNNITLSFPNDLKVDHEPNQGLWVLSNRLHKYLYGKLDPNDINFRILSTFVSNAVRGTPCEEGYLLPPRKPKQCPDY</sequence>
<feature type="signal peptide" evidence="4">
    <location>
        <begin position="1"/>
        <end position="28"/>
    </location>
</feature>
<dbReference type="AlphaFoldDB" id="A0AAW1CRI6"/>
<name>A0AAW1CRI6_9HEMI</name>
<comment type="similarity">
    <text evidence="2">Belongs to the major royal jelly protein family.</text>
</comment>
<dbReference type="PANTHER" id="PTHR10009:SF18">
    <property type="entry name" value="PROTEIN YELLOW-LIKE PROTEIN"/>
    <property type="match status" value="1"/>
</dbReference>
<dbReference type="PANTHER" id="PTHR10009">
    <property type="entry name" value="PROTEIN YELLOW-RELATED"/>
    <property type="match status" value="1"/>
</dbReference>
<evidence type="ECO:0008006" key="7">
    <source>
        <dbReference type="Google" id="ProtNLM"/>
    </source>
</evidence>
<keyword evidence="3" id="KW-0964">Secreted</keyword>
<evidence type="ECO:0000256" key="3">
    <source>
        <dbReference type="ARBA" id="ARBA00022525"/>
    </source>
</evidence>
<comment type="caution">
    <text evidence="5">The sequence shown here is derived from an EMBL/GenBank/DDBJ whole genome shotgun (WGS) entry which is preliminary data.</text>
</comment>